<evidence type="ECO:0000313" key="2">
    <source>
        <dbReference type="EMBL" id="JAG04370.1"/>
    </source>
</evidence>
<dbReference type="Pfam" id="PF06585">
    <property type="entry name" value="JHBP"/>
    <property type="match status" value="1"/>
</dbReference>
<name>A0A0A9WRV2_LYGHE</name>
<dbReference type="InterPro" id="IPR038606">
    <property type="entry name" value="To_sf"/>
</dbReference>
<evidence type="ECO:0000313" key="6">
    <source>
        <dbReference type="EMBL" id="JAG28091.1"/>
    </source>
</evidence>
<proteinExistence type="predicted"/>
<dbReference type="InterPro" id="IPR010562">
    <property type="entry name" value="Haemolymph_juvenile_hormone-bd"/>
</dbReference>
<dbReference type="EMBL" id="GBHO01015513">
    <property type="protein sequence ID" value="JAG28091.1"/>
    <property type="molecule type" value="Transcribed_RNA"/>
</dbReference>
<dbReference type="EMBL" id="GBHO01015512">
    <property type="protein sequence ID" value="JAG28092.1"/>
    <property type="molecule type" value="Transcribed_RNA"/>
</dbReference>
<evidence type="ECO:0000313" key="8">
    <source>
        <dbReference type="EMBL" id="JAG28097.1"/>
    </source>
</evidence>
<evidence type="ECO:0000313" key="5">
    <source>
        <dbReference type="EMBL" id="JAG11172.1"/>
    </source>
</evidence>
<dbReference type="EMBL" id="GBHO01032432">
    <property type="protein sequence ID" value="JAG11172.1"/>
    <property type="molecule type" value="Transcribed_RNA"/>
</dbReference>
<keyword evidence="1" id="KW-0732">Signal</keyword>
<reference evidence="5" key="2">
    <citation type="submission" date="2014-07" db="EMBL/GenBank/DDBJ databases">
        <authorList>
            <person name="Hull J."/>
        </authorList>
    </citation>
    <scope>NUCLEOTIDE SEQUENCE</scope>
</reference>
<feature type="chain" id="PRO_5007389199" evidence="1">
    <location>
        <begin position="22"/>
        <end position="284"/>
    </location>
</feature>
<feature type="signal peptide" evidence="1">
    <location>
        <begin position="1"/>
        <end position="21"/>
    </location>
</feature>
<dbReference type="EMBL" id="GBHO01039233">
    <property type="protein sequence ID" value="JAG04371.1"/>
    <property type="molecule type" value="Transcribed_RNA"/>
</dbReference>
<evidence type="ECO:0000313" key="4">
    <source>
        <dbReference type="EMBL" id="JAG04372.1"/>
    </source>
</evidence>
<dbReference type="Gene3D" id="3.15.10.30">
    <property type="entry name" value="Haemolymph juvenile hormone binding protein"/>
    <property type="match status" value="1"/>
</dbReference>
<dbReference type="AlphaFoldDB" id="A0A0A9WRV2"/>
<protein>
    <submittedName>
        <fullName evidence="5">ATP synthase subunit alpha, chloroplastic</fullName>
    </submittedName>
</protein>
<evidence type="ECO:0000313" key="7">
    <source>
        <dbReference type="EMBL" id="JAG28092.1"/>
    </source>
</evidence>
<organism evidence="5">
    <name type="scientific">Lygus hesperus</name>
    <name type="common">Western plant bug</name>
    <dbReference type="NCBI Taxonomy" id="30085"/>
    <lineage>
        <taxon>Eukaryota</taxon>
        <taxon>Metazoa</taxon>
        <taxon>Ecdysozoa</taxon>
        <taxon>Arthropoda</taxon>
        <taxon>Hexapoda</taxon>
        <taxon>Insecta</taxon>
        <taxon>Pterygota</taxon>
        <taxon>Neoptera</taxon>
        <taxon>Paraneoptera</taxon>
        <taxon>Hemiptera</taxon>
        <taxon>Heteroptera</taxon>
        <taxon>Panheteroptera</taxon>
        <taxon>Cimicomorpha</taxon>
        <taxon>Miridae</taxon>
        <taxon>Mirini</taxon>
        <taxon>Lygus</taxon>
    </lineage>
</organism>
<reference evidence="5" key="1">
    <citation type="journal article" date="2014" name="PLoS ONE">
        <title>Transcriptome-Based Identification of ABC Transporters in the Western Tarnished Plant Bug Lygus hesperus.</title>
        <authorList>
            <person name="Hull J.J."/>
            <person name="Chaney K."/>
            <person name="Geib S.M."/>
            <person name="Fabrick J.A."/>
            <person name="Brent C.S."/>
            <person name="Walsh D."/>
            <person name="Lavine L.C."/>
        </authorList>
    </citation>
    <scope>NUCLEOTIDE SEQUENCE</scope>
</reference>
<evidence type="ECO:0000256" key="1">
    <source>
        <dbReference type="SAM" id="SignalP"/>
    </source>
</evidence>
<dbReference type="EMBL" id="GBHO01015507">
    <property type="protein sequence ID" value="JAG28097.1"/>
    <property type="molecule type" value="Transcribed_RNA"/>
</dbReference>
<dbReference type="PANTHER" id="PTHR11008:SF9">
    <property type="entry name" value="PROTEIN TAKEOUT-LIKE PROTEIN"/>
    <property type="match status" value="1"/>
</dbReference>
<dbReference type="PANTHER" id="PTHR11008">
    <property type="entry name" value="PROTEIN TAKEOUT-LIKE PROTEIN"/>
    <property type="match status" value="1"/>
</dbReference>
<dbReference type="EMBL" id="GBHO01039232">
    <property type="protein sequence ID" value="JAG04372.1"/>
    <property type="molecule type" value="Transcribed_RNA"/>
</dbReference>
<accession>A0A0A9WRV2</accession>
<gene>
    <name evidence="5" type="primary">atpA_1</name>
    <name evidence="8" type="synonym">atpA_10</name>
    <name evidence="4" type="synonym">atpA_14</name>
    <name evidence="2" type="synonym">atpA_15</name>
    <name evidence="7" type="synonym">atpA_2</name>
    <name evidence="6" type="synonym">atpA_3</name>
    <name evidence="3" type="synonym">atpA_9</name>
    <name evidence="7" type="ORF">CM83_83162</name>
    <name evidence="6" type="ORF">CM83_83163</name>
    <name evidence="5" type="ORF">CM83_83164</name>
    <name evidence="8" type="ORF">CM83_83168</name>
    <name evidence="3" type="ORF">CM83_83169</name>
    <name evidence="2" type="ORF">CM83_83171</name>
    <name evidence="4" type="ORF">CM83_83173</name>
</gene>
<dbReference type="EMBL" id="GBHO01039234">
    <property type="protein sequence ID" value="JAG04370.1"/>
    <property type="molecule type" value="Transcribed_RNA"/>
</dbReference>
<sequence length="284" mass="30885">MAGVALSMFIVSLLHVGPVFGTESTGWLVEYLTDLSSILKDGYAGAGIPKVDPLPINTNFAIASEIFSGEVALQGQLSGFSNYFVSKAVLNPNLVVELDLIFLSTTFDGSYSLDASLYKNIFPLSGSGPINIYFSFIELSANCTLVGKNEMLQIKDFDFLIKQINAVQVTADGMLKDYGLDQVLAPALKGVLNTVIKVFKSNLENSMNTFVMSNGNIFLRQVTISKVLELIKGLVNNSSHGTITITSASINNLKKNDGLRNVTGESIRKMWELHPQMLLKQTSI</sequence>
<evidence type="ECO:0000313" key="3">
    <source>
        <dbReference type="EMBL" id="JAG04371.1"/>
    </source>
</evidence>